<dbReference type="STRING" id="229921.ADN01_17790"/>
<dbReference type="RefSeq" id="WP_062417124.1">
    <property type="nucleotide sequence ID" value="NZ_DF967974.1"/>
</dbReference>
<dbReference type="EMBL" id="LGCM01000065">
    <property type="protein sequence ID" value="KPL75682.1"/>
    <property type="molecule type" value="Genomic_DNA"/>
</dbReference>
<dbReference type="Proteomes" id="UP000050501">
    <property type="component" value="Unassembled WGS sequence"/>
</dbReference>
<evidence type="ECO:0000313" key="1">
    <source>
        <dbReference type="EMBL" id="KPL75682.1"/>
    </source>
</evidence>
<keyword evidence="2" id="KW-1185">Reference proteome</keyword>
<gene>
    <name evidence="1" type="ORF">ADN01_17790</name>
</gene>
<sequence>MVKEIEKSILYVVHNMHFTSNQLAIFNILYNSPEPGLTLPEITSRMPETKQGTVVSGILSSLAQKVDELESPGEKFGFTGYLLFIERFNGDLHKMRPEFRHVIDQHEALKKVMQIPQERIYQDYRDGIELR</sequence>
<name>A0A0N8GMM1_9CHLR</name>
<comment type="caution">
    <text evidence="1">The sequence shown here is derived from an EMBL/GenBank/DDBJ whole genome shotgun (WGS) entry which is preliminary data.</text>
</comment>
<evidence type="ECO:0000313" key="2">
    <source>
        <dbReference type="Proteomes" id="UP000050501"/>
    </source>
</evidence>
<organism evidence="1 2">
    <name type="scientific">Levilinea saccharolytica</name>
    <dbReference type="NCBI Taxonomy" id="229921"/>
    <lineage>
        <taxon>Bacteria</taxon>
        <taxon>Bacillati</taxon>
        <taxon>Chloroflexota</taxon>
        <taxon>Anaerolineae</taxon>
        <taxon>Anaerolineales</taxon>
        <taxon>Anaerolineaceae</taxon>
        <taxon>Levilinea</taxon>
    </lineage>
</organism>
<accession>A0A0N8GMM1</accession>
<protein>
    <submittedName>
        <fullName evidence="1">Uncharacterized protein</fullName>
    </submittedName>
</protein>
<reference evidence="1 2" key="1">
    <citation type="submission" date="2015-07" db="EMBL/GenBank/DDBJ databases">
        <title>Genome sequence of Levilinea saccharolytica DSM 16555.</title>
        <authorList>
            <person name="Hemp J."/>
            <person name="Ward L.M."/>
            <person name="Pace L.A."/>
            <person name="Fischer W.W."/>
        </authorList>
    </citation>
    <scope>NUCLEOTIDE SEQUENCE [LARGE SCALE GENOMIC DNA]</scope>
    <source>
        <strain evidence="1 2">KIBI-1</strain>
    </source>
</reference>
<proteinExistence type="predicted"/>
<dbReference type="AlphaFoldDB" id="A0A0N8GMM1"/>